<evidence type="ECO:0000313" key="2">
    <source>
        <dbReference type="Proteomes" id="UP000289738"/>
    </source>
</evidence>
<dbReference type="EMBL" id="SDMP01000006">
    <property type="protein sequence ID" value="RYR54038.1"/>
    <property type="molecule type" value="Genomic_DNA"/>
</dbReference>
<dbReference type="Gene3D" id="2.40.50.140">
    <property type="entry name" value="Nucleic acid-binding proteins"/>
    <property type="match status" value="1"/>
</dbReference>
<organism evidence="1 2">
    <name type="scientific">Arachis hypogaea</name>
    <name type="common">Peanut</name>
    <dbReference type="NCBI Taxonomy" id="3818"/>
    <lineage>
        <taxon>Eukaryota</taxon>
        <taxon>Viridiplantae</taxon>
        <taxon>Streptophyta</taxon>
        <taxon>Embryophyta</taxon>
        <taxon>Tracheophyta</taxon>
        <taxon>Spermatophyta</taxon>
        <taxon>Magnoliopsida</taxon>
        <taxon>eudicotyledons</taxon>
        <taxon>Gunneridae</taxon>
        <taxon>Pentapetalae</taxon>
        <taxon>rosids</taxon>
        <taxon>fabids</taxon>
        <taxon>Fabales</taxon>
        <taxon>Fabaceae</taxon>
        <taxon>Papilionoideae</taxon>
        <taxon>50 kb inversion clade</taxon>
        <taxon>dalbergioids sensu lato</taxon>
        <taxon>Dalbergieae</taxon>
        <taxon>Pterocarpus clade</taxon>
        <taxon>Arachis</taxon>
    </lineage>
</organism>
<dbReference type="InterPro" id="IPR012340">
    <property type="entry name" value="NA-bd_OB-fold"/>
</dbReference>
<dbReference type="Proteomes" id="UP000289738">
    <property type="component" value="Chromosome A06"/>
</dbReference>
<reference evidence="1 2" key="1">
    <citation type="submission" date="2019-01" db="EMBL/GenBank/DDBJ databases">
        <title>Sequencing of cultivated peanut Arachis hypogaea provides insights into genome evolution and oil improvement.</title>
        <authorList>
            <person name="Chen X."/>
        </authorList>
    </citation>
    <scope>NUCLEOTIDE SEQUENCE [LARGE SCALE GENOMIC DNA]</scope>
    <source>
        <strain evidence="2">cv. Fuhuasheng</strain>
        <tissue evidence="1">Leaves</tissue>
    </source>
</reference>
<accession>A0A445CT01</accession>
<protein>
    <recommendedName>
        <fullName evidence="3">DUF223 domain-containing protein</fullName>
    </recommendedName>
</protein>
<sequence length="139" mass="16273">MSDTVMNTIKLRKFSIRGKIHASVKKALLSQFVNLLKEGISYQIKYFGVGFNLDNFKTTHYEYVVNLNRCIDVHIFLELSSISRYGFNFFIFDTLNVSGFDYTLVDVIRYLTENERKMTLKKNNKSTKYNIIELEIDDG</sequence>
<evidence type="ECO:0008006" key="3">
    <source>
        <dbReference type="Google" id="ProtNLM"/>
    </source>
</evidence>
<gene>
    <name evidence="1" type="ORF">Ahy_A06g029285</name>
</gene>
<evidence type="ECO:0000313" key="1">
    <source>
        <dbReference type="EMBL" id="RYR54038.1"/>
    </source>
</evidence>
<name>A0A445CT01_ARAHY</name>
<comment type="caution">
    <text evidence="1">The sequence shown here is derived from an EMBL/GenBank/DDBJ whole genome shotgun (WGS) entry which is preliminary data.</text>
</comment>
<proteinExistence type="predicted"/>
<keyword evidence="2" id="KW-1185">Reference proteome</keyword>
<dbReference type="AlphaFoldDB" id="A0A445CT01"/>